<dbReference type="EMBL" id="CABPRJ010000957">
    <property type="protein sequence ID" value="VVC32525.1"/>
    <property type="molecule type" value="Genomic_DNA"/>
</dbReference>
<dbReference type="OrthoDB" id="6591777at2759"/>
<dbReference type="InterPro" id="IPR035914">
    <property type="entry name" value="Sperma_CUB_dom_sf"/>
</dbReference>
<sequence>MPFWFKNIYFTLLSIVFLNLYGNSMQLNFKWPESHIQLTPCHSTYTITSGNYVLDYNSKVTGNYNDCTFLIESPPGTQMRLNATISILNENHNENCTNWLKFYDFHSNASLVPFGEYCELRNITNFLTFSNIVYVVINISPNDILQLNITI</sequence>
<dbReference type="Proteomes" id="UP000325440">
    <property type="component" value="Unassembled WGS sequence"/>
</dbReference>
<evidence type="ECO:0000313" key="1">
    <source>
        <dbReference type="EMBL" id="VVC32525.1"/>
    </source>
</evidence>
<organism evidence="1 2">
    <name type="scientific">Cinara cedri</name>
    <dbReference type="NCBI Taxonomy" id="506608"/>
    <lineage>
        <taxon>Eukaryota</taxon>
        <taxon>Metazoa</taxon>
        <taxon>Ecdysozoa</taxon>
        <taxon>Arthropoda</taxon>
        <taxon>Hexapoda</taxon>
        <taxon>Insecta</taxon>
        <taxon>Pterygota</taxon>
        <taxon>Neoptera</taxon>
        <taxon>Paraneoptera</taxon>
        <taxon>Hemiptera</taxon>
        <taxon>Sternorrhyncha</taxon>
        <taxon>Aphidomorpha</taxon>
        <taxon>Aphidoidea</taxon>
        <taxon>Aphididae</taxon>
        <taxon>Lachninae</taxon>
        <taxon>Cinara</taxon>
    </lineage>
</organism>
<evidence type="ECO:0000313" key="2">
    <source>
        <dbReference type="Proteomes" id="UP000325440"/>
    </source>
</evidence>
<keyword evidence="2" id="KW-1185">Reference proteome</keyword>
<dbReference type="SUPFAM" id="SSF49854">
    <property type="entry name" value="Spermadhesin, CUB domain"/>
    <property type="match status" value="1"/>
</dbReference>
<protein>
    <submittedName>
        <fullName evidence="1">CUB domain</fullName>
    </submittedName>
</protein>
<dbReference type="AlphaFoldDB" id="A0A5E4MSY8"/>
<reference evidence="1 2" key="1">
    <citation type="submission" date="2019-08" db="EMBL/GenBank/DDBJ databases">
        <authorList>
            <person name="Alioto T."/>
            <person name="Alioto T."/>
            <person name="Gomez Garrido J."/>
        </authorList>
    </citation>
    <scope>NUCLEOTIDE SEQUENCE [LARGE SCALE GENOMIC DNA]</scope>
</reference>
<gene>
    <name evidence="1" type="ORF">CINCED_3A006540</name>
</gene>
<dbReference type="Gene3D" id="2.60.120.290">
    <property type="entry name" value="Spermadhesin, CUB domain"/>
    <property type="match status" value="1"/>
</dbReference>
<accession>A0A5E4MSY8</accession>
<name>A0A5E4MSY8_9HEMI</name>
<proteinExistence type="predicted"/>